<dbReference type="AlphaFoldDB" id="A0A1M2VBB2"/>
<feature type="compositionally biased region" description="Basic and acidic residues" evidence="1">
    <location>
        <begin position="105"/>
        <end position="123"/>
    </location>
</feature>
<proteinExistence type="predicted"/>
<dbReference type="Proteomes" id="UP000184267">
    <property type="component" value="Unassembled WGS sequence"/>
</dbReference>
<evidence type="ECO:0000313" key="3">
    <source>
        <dbReference type="Proteomes" id="UP000184267"/>
    </source>
</evidence>
<accession>A0A1M2VBB2</accession>
<sequence>MVLSNYGLTLDKLEQIPCVRKLTLWRHDRAAIADVATYELVHERDNVERRHVLGDDAKRGGVGGGKHVWLVVVSGAMDGRTPEPRCKNGVDFVKWAFIRYAPDAHGEEDKEQGSSPAEQHDPTLKGANHAKIYPDFDPLDKRRGTVYDLRGFLHCMAEEGRPTPPEGLVAKLEAVLYSRHPSDGTLVSPLIQDEDVPTALTVIPSVAAGDTDGDIWTRRRYTLASEVHPIIARFAAHSKRRAGQ</sequence>
<organism evidence="2 3">
    <name type="scientific">Trametes pubescens</name>
    <name type="common">White-rot fungus</name>
    <dbReference type="NCBI Taxonomy" id="154538"/>
    <lineage>
        <taxon>Eukaryota</taxon>
        <taxon>Fungi</taxon>
        <taxon>Dikarya</taxon>
        <taxon>Basidiomycota</taxon>
        <taxon>Agaricomycotina</taxon>
        <taxon>Agaricomycetes</taxon>
        <taxon>Polyporales</taxon>
        <taxon>Polyporaceae</taxon>
        <taxon>Trametes</taxon>
    </lineage>
</organism>
<evidence type="ECO:0000256" key="1">
    <source>
        <dbReference type="SAM" id="MobiDB-lite"/>
    </source>
</evidence>
<feature type="region of interest" description="Disordered" evidence="1">
    <location>
        <begin position="105"/>
        <end position="131"/>
    </location>
</feature>
<gene>
    <name evidence="2" type="ORF">TRAPUB_4283</name>
</gene>
<comment type="caution">
    <text evidence="2">The sequence shown here is derived from an EMBL/GenBank/DDBJ whole genome shotgun (WGS) entry which is preliminary data.</text>
</comment>
<keyword evidence="3" id="KW-1185">Reference proteome</keyword>
<evidence type="ECO:0000313" key="2">
    <source>
        <dbReference type="EMBL" id="OJT04941.1"/>
    </source>
</evidence>
<dbReference type="EMBL" id="MNAD01001502">
    <property type="protein sequence ID" value="OJT04941.1"/>
    <property type="molecule type" value="Genomic_DNA"/>
</dbReference>
<protein>
    <submittedName>
        <fullName evidence="2">Uncharacterized protein</fullName>
    </submittedName>
</protein>
<reference evidence="2 3" key="1">
    <citation type="submission" date="2016-10" db="EMBL/GenBank/DDBJ databases">
        <title>Genome sequence of the basidiomycete white-rot fungus Trametes pubescens.</title>
        <authorList>
            <person name="Makela M.R."/>
            <person name="Granchi Z."/>
            <person name="Peng M."/>
            <person name="De Vries R.P."/>
            <person name="Grigoriev I."/>
            <person name="Riley R."/>
            <person name="Hilden K."/>
        </authorList>
    </citation>
    <scope>NUCLEOTIDE SEQUENCE [LARGE SCALE GENOMIC DNA]</scope>
    <source>
        <strain evidence="2 3">FBCC735</strain>
    </source>
</reference>
<name>A0A1M2VBB2_TRAPU</name>